<reference evidence="8" key="1">
    <citation type="submission" date="2018-06" db="EMBL/GenBank/DDBJ databases">
        <authorList>
            <person name="Cea G.-C."/>
            <person name="William W."/>
        </authorList>
    </citation>
    <scope>NUCLEOTIDE SEQUENCE [LARGE SCALE GENOMIC DNA]</scope>
    <source>
        <strain evidence="8">DB21MT-2</strain>
    </source>
</reference>
<evidence type="ECO:0000256" key="5">
    <source>
        <dbReference type="ARBA" id="ARBA00023049"/>
    </source>
</evidence>
<dbReference type="GO" id="GO:0008270">
    <property type="term" value="F:zinc ion binding"/>
    <property type="evidence" value="ECO:0007669"/>
    <property type="project" value="TreeGrafter"/>
</dbReference>
<dbReference type="RefSeq" id="WP_112352945.1">
    <property type="nucleotide sequence ID" value="NZ_LS483452.1"/>
</dbReference>
<dbReference type="CDD" id="cd08070">
    <property type="entry name" value="MPN_like"/>
    <property type="match status" value="1"/>
</dbReference>
<keyword evidence="2" id="KW-0479">Metal-binding</keyword>
<organism evidence="7 8">
    <name type="scientific">Shewanella benthica</name>
    <dbReference type="NCBI Taxonomy" id="43661"/>
    <lineage>
        <taxon>Bacteria</taxon>
        <taxon>Pseudomonadati</taxon>
        <taxon>Pseudomonadota</taxon>
        <taxon>Gammaproteobacteria</taxon>
        <taxon>Alteromonadales</taxon>
        <taxon>Shewanellaceae</taxon>
        <taxon>Shewanella</taxon>
    </lineage>
</organism>
<evidence type="ECO:0000256" key="1">
    <source>
        <dbReference type="ARBA" id="ARBA00022670"/>
    </source>
</evidence>
<evidence type="ECO:0000256" key="4">
    <source>
        <dbReference type="ARBA" id="ARBA00022833"/>
    </source>
</evidence>
<dbReference type="Pfam" id="PF14464">
    <property type="entry name" value="Prok-JAB"/>
    <property type="match status" value="1"/>
</dbReference>
<keyword evidence="1" id="KW-0645">Protease</keyword>
<protein>
    <recommendedName>
        <fullName evidence="6">JAB1/MPN/MOV34 metalloenzyme domain-containing protein</fullName>
    </recommendedName>
</protein>
<dbReference type="OrthoDB" id="1494599at2"/>
<evidence type="ECO:0000259" key="6">
    <source>
        <dbReference type="SMART" id="SM00232"/>
    </source>
</evidence>
<evidence type="ECO:0000313" key="7">
    <source>
        <dbReference type="EMBL" id="SQH76884.1"/>
    </source>
</evidence>
<gene>
    <name evidence="7" type="ORF">SHEWBE_2921</name>
</gene>
<keyword evidence="4" id="KW-0862">Zinc</keyword>
<dbReference type="GO" id="GO:0008235">
    <property type="term" value="F:metalloexopeptidase activity"/>
    <property type="evidence" value="ECO:0007669"/>
    <property type="project" value="TreeGrafter"/>
</dbReference>
<dbReference type="Gene3D" id="3.40.140.10">
    <property type="entry name" value="Cytidine Deaminase, domain 2"/>
    <property type="match status" value="1"/>
</dbReference>
<accession>A0A330M673</accession>
<dbReference type="InterPro" id="IPR051929">
    <property type="entry name" value="VirAsm_ModProt"/>
</dbReference>
<dbReference type="PANTHER" id="PTHR34858">
    <property type="entry name" value="CYSO-CYSTEINE PEPTIDASE"/>
    <property type="match status" value="1"/>
</dbReference>
<proteinExistence type="predicted"/>
<dbReference type="InterPro" id="IPR028090">
    <property type="entry name" value="JAB_dom_prok"/>
</dbReference>
<dbReference type="FunFam" id="3.40.140.10:FF:000085">
    <property type="entry name" value="Mov34/MPN/PAD-1 family protein"/>
    <property type="match status" value="1"/>
</dbReference>
<dbReference type="EMBL" id="LS483452">
    <property type="protein sequence ID" value="SQH76884.1"/>
    <property type="molecule type" value="Genomic_DNA"/>
</dbReference>
<dbReference type="InterPro" id="IPR000555">
    <property type="entry name" value="JAMM/MPN+_dom"/>
</dbReference>
<keyword evidence="3" id="KW-0378">Hydrolase</keyword>
<dbReference type="GO" id="GO:0006508">
    <property type="term" value="P:proteolysis"/>
    <property type="evidence" value="ECO:0007669"/>
    <property type="project" value="UniProtKB-KW"/>
</dbReference>
<dbReference type="AlphaFoldDB" id="A0A330M673"/>
<evidence type="ECO:0000256" key="2">
    <source>
        <dbReference type="ARBA" id="ARBA00022723"/>
    </source>
</evidence>
<dbReference type="SMART" id="SM00232">
    <property type="entry name" value="JAB_MPN"/>
    <property type="match status" value="1"/>
</dbReference>
<dbReference type="Proteomes" id="UP000250123">
    <property type="component" value="Chromosome SHEWBE"/>
</dbReference>
<feature type="domain" description="JAB1/MPN/MOV34 metalloenzyme" evidence="6">
    <location>
        <begin position="2"/>
        <end position="137"/>
    </location>
</feature>
<dbReference type="SUPFAM" id="SSF102712">
    <property type="entry name" value="JAB1/MPN domain"/>
    <property type="match status" value="1"/>
</dbReference>
<sequence length="143" mass="16192">MSIAISRLIEAQFLAHAKTCYPHECCGFIAGTQADTTLSKASYYLPCHNTLVEKTRRFLIDPLQYQSAEDRADEEGLAIISIVHSHPDHSHDPSEFDRTHAWPGLSYIIISILEGQVNSYRSWQLREDHSQFDAEDILMEDGG</sequence>
<dbReference type="PANTHER" id="PTHR34858:SF1">
    <property type="entry name" value="CYSO-CYSTEINE PEPTIDASE"/>
    <property type="match status" value="1"/>
</dbReference>
<evidence type="ECO:0000256" key="3">
    <source>
        <dbReference type="ARBA" id="ARBA00022801"/>
    </source>
</evidence>
<keyword evidence="5" id="KW-0482">Metalloprotease</keyword>
<evidence type="ECO:0000313" key="8">
    <source>
        <dbReference type="Proteomes" id="UP000250123"/>
    </source>
</evidence>
<name>A0A330M673_9GAMM</name>
<dbReference type="KEGG" id="sbk:SHEWBE_2921"/>